<evidence type="ECO:0000256" key="3">
    <source>
        <dbReference type="ARBA" id="ARBA00006958"/>
    </source>
</evidence>
<keyword evidence="4" id="KW-0540">Nuclease</keyword>
<keyword evidence="7" id="KW-0539">Nucleus</keyword>
<dbReference type="EMBL" id="KK118465">
    <property type="protein sequence ID" value="KFM73032.1"/>
    <property type="molecule type" value="Genomic_DNA"/>
</dbReference>
<comment type="similarity">
    <text evidence="3">Belongs to the HARBI1 family.</text>
</comment>
<dbReference type="PANTHER" id="PTHR22930">
    <property type="match status" value="1"/>
</dbReference>
<dbReference type="Proteomes" id="UP000054359">
    <property type="component" value="Unassembled WGS sequence"/>
</dbReference>
<comment type="cofactor">
    <cofactor evidence="1">
        <name>a divalent metal cation</name>
        <dbReference type="ChEBI" id="CHEBI:60240"/>
    </cofactor>
</comment>
<dbReference type="GO" id="GO:0005634">
    <property type="term" value="C:nucleus"/>
    <property type="evidence" value="ECO:0007669"/>
    <property type="project" value="UniProtKB-SubCell"/>
</dbReference>
<feature type="domain" description="DDE Tnp4" evidence="8">
    <location>
        <begin position="37"/>
        <end position="112"/>
    </location>
</feature>
<organism evidence="9 10">
    <name type="scientific">Stegodyphus mimosarum</name>
    <name type="common">African social velvet spider</name>
    <dbReference type="NCBI Taxonomy" id="407821"/>
    <lineage>
        <taxon>Eukaryota</taxon>
        <taxon>Metazoa</taxon>
        <taxon>Ecdysozoa</taxon>
        <taxon>Arthropoda</taxon>
        <taxon>Chelicerata</taxon>
        <taxon>Arachnida</taxon>
        <taxon>Araneae</taxon>
        <taxon>Araneomorphae</taxon>
        <taxon>Entelegynae</taxon>
        <taxon>Eresoidea</taxon>
        <taxon>Eresidae</taxon>
        <taxon>Stegodyphus</taxon>
    </lineage>
</organism>
<dbReference type="STRING" id="407821.A0A087U6P3"/>
<feature type="non-terminal residue" evidence="9">
    <location>
        <position position="159"/>
    </location>
</feature>
<evidence type="ECO:0000256" key="1">
    <source>
        <dbReference type="ARBA" id="ARBA00001968"/>
    </source>
</evidence>
<proteinExistence type="inferred from homology"/>
<comment type="subcellular location">
    <subcellularLocation>
        <location evidence="2">Nucleus</location>
    </subcellularLocation>
</comment>
<dbReference type="InterPro" id="IPR027806">
    <property type="entry name" value="HARBI1_dom"/>
</dbReference>
<evidence type="ECO:0000256" key="7">
    <source>
        <dbReference type="ARBA" id="ARBA00023242"/>
    </source>
</evidence>
<keyword evidence="5" id="KW-0479">Metal-binding</keyword>
<keyword evidence="6" id="KW-0378">Hydrolase</keyword>
<sequence>MLNFLAVPMIHLCGDLQEFGMHFPCIMKLALGFSESDADYPLEPWLLTPVSSPTVGSANERYKKKHATTRNCIERCIGVLKSRFRCLLHARELTYEPTTAGKIVNACAVLHNICRHYKLPDVENDCREEPWGPIPPTVFETSLRAAALKIRDNLILTRF</sequence>
<dbReference type="Pfam" id="PF13359">
    <property type="entry name" value="DDE_Tnp_4"/>
    <property type="match status" value="1"/>
</dbReference>
<dbReference type="OMA" id="RCLCKER"/>
<evidence type="ECO:0000256" key="4">
    <source>
        <dbReference type="ARBA" id="ARBA00022722"/>
    </source>
</evidence>
<reference evidence="9 10" key="1">
    <citation type="submission" date="2013-11" db="EMBL/GenBank/DDBJ databases">
        <title>Genome sequencing of Stegodyphus mimosarum.</title>
        <authorList>
            <person name="Bechsgaard J."/>
        </authorList>
    </citation>
    <scope>NUCLEOTIDE SEQUENCE [LARGE SCALE GENOMIC DNA]</scope>
</reference>
<dbReference type="PANTHER" id="PTHR22930:SF289">
    <property type="entry name" value="DDE TNP4 DOMAIN-CONTAINING PROTEIN-RELATED"/>
    <property type="match status" value="1"/>
</dbReference>
<evidence type="ECO:0000313" key="10">
    <source>
        <dbReference type="Proteomes" id="UP000054359"/>
    </source>
</evidence>
<gene>
    <name evidence="9" type="ORF">X975_07273</name>
</gene>
<evidence type="ECO:0000256" key="2">
    <source>
        <dbReference type="ARBA" id="ARBA00004123"/>
    </source>
</evidence>
<dbReference type="InterPro" id="IPR045249">
    <property type="entry name" value="HARBI1-like"/>
</dbReference>
<dbReference type="GO" id="GO:0016787">
    <property type="term" value="F:hydrolase activity"/>
    <property type="evidence" value="ECO:0007669"/>
    <property type="project" value="UniProtKB-KW"/>
</dbReference>
<dbReference type="GO" id="GO:0004518">
    <property type="term" value="F:nuclease activity"/>
    <property type="evidence" value="ECO:0007669"/>
    <property type="project" value="UniProtKB-KW"/>
</dbReference>
<evidence type="ECO:0000313" key="9">
    <source>
        <dbReference type="EMBL" id="KFM73032.1"/>
    </source>
</evidence>
<evidence type="ECO:0000256" key="5">
    <source>
        <dbReference type="ARBA" id="ARBA00022723"/>
    </source>
</evidence>
<protein>
    <submittedName>
        <fullName evidence="9">Putative nuclease HARBI1</fullName>
    </submittedName>
</protein>
<keyword evidence="10" id="KW-1185">Reference proteome</keyword>
<dbReference type="OrthoDB" id="6435309at2759"/>
<evidence type="ECO:0000259" key="8">
    <source>
        <dbReference type="Pfam" id="PF13359"/>
    </source>
</evidence>
<dbReference type="GO" id="GO:0046872">
    <property type="term" value="F:metal ion binding"/>
    <property type="evidence" value="ECO:0007669"/>
    <property type="project" value="UniProtKB-KW"/>
</dbReference>
<accession>A0A087U6P3</accession>
<dbReference type="AlphaFoldDB" id="A0A087U6P3"/>
<evidence type="ECO:0000256" key="6">
    <source>
        <dbReference type="ARBA" id="ARBA00022801"/>
    </source>
</evidence>
<name>A0A087U6P3_STEMI</name>